<proteinExistence type="predicted"/>
<reference evidence="2" key="1">
    <citation type="journal article" date="2021" name="Nat. Commun.">
        <title>Genomic analyses provide insights into spinach domestication and the genetic basis of agronomic traits.</title>
        <authorList>
            <person name="Cai X."/>
            <person name="Sun X."/>
            <person name="Xu C."/>
            <person name="Sun H."/>
            <person name="Wang X."/>
            <person name="Ge C."/>
            <person name="Zhang Z."/>
            <person name="Wang Q."/>
            <person name="Fei Z."/>
            <person name="Jiao C."/>
            <person name="Wang Q."/>
        </authorList>
    </citation>
    <scope>NUCLEOTIDE SEQUENCE [LARGE SCALE GENOMIC DNA]</scope>
    <source>
        <strain evidence="2">cv. Varoflay</strain>
    </source>
</reference>
<accession>A0ABM3RI66</accession>
<dbReference type="PANTHER" id="PTHR33116">
    <property type="entry name" value="REVERSE TRANSCRIPTASE ZINC-BINDING DOMAIN-CONTAINING PROTEIN-RELATED-RELATED"/>
    <property type="match status" value="1"/>
</dbReference>
<dbReference type="PANTHER" id="PTHR33116:SF84">
    <property type="entry name" value="RNA-DIRECTED DNA POLYMERASE"/>
    <property type="match status" value="1"/>
</dbReference>
<protein>
    <recommendedName>
        <fullName evidence="1">Reverse transcriptase zinc-binding domain-containing protein</fullName>
    </recommendedName>
</protein>
<sequence length="185" mass="21528">MPKYSVKLVYNKLIDSKPMVHWDKMVWNRLTVPKHRFISWLAIQHRLQTTAKMARIGVSSTSDCLLCGQAPEDHEHLFFKCPYSSRCLTDLKSWLGIQSSLTTLQRGVRQLSNSNSSKFRKSVMYASMVALIYLIWRSRNSSFWDKAFPTVLNVMTLLKHTVKSRVMAVMPKNVSRKDSLWFQNL</sequence>
<dbReference type="Proteomes" id="UP000813463">
    <property type="component" value="Chromosome 3"/>
</dbReference>
<keyword evidence="2" id="KW-1185">Reference proteome</keyword>
<dbReference type="GeneID" id="130469817"/>
<dbReference type="InterPro" id="IPR026960">
    <property type="entry name" value="RVT-Znf"/>
</dbReference>
<evidence type="ECO:0000313" key="3">
    <source>
        <dbReference type="RefSeq" id="XP_056695286.1"/>
    </source>
</evidence>
<dbReference type="RefSeq" id="XP_056695286.1">
    <property type="nucleotide sequence ID" value="XM_056839308.1"/>
</dbReference>
<evidence type="ECO:0000259" key="1">
    <source>
        <dbReference type="Pfam" id="PF13966"/>
    </source>
</evidence>
<gene>
    <name evidence="3" type="primary">LOC130469817</name>
</gene>
<evidence type="ECO:0000313" key="2">
    <source>
        <dbReference type="Proteomes" id="UP000813463"/>
    </source>
</evidence>
<reference evidence="3" key="2">
    <citation type="submission" date="2025-08" db="UniProtKB">
        <authorList>
            <consortium name="RefSeq"/>
        </authorList>
    </citation>
    <scope>IDENTIFICATION</scope>
    <source>
        <tissue evidence="3">Leaf</tissue>
    </source>
</reference>
<organism evidence="2 3">
    <name type="scientific">Spinacia oleracea</name>
    <name type="common">Spinach</name>
    <dbReference type="NCBI Taxonomy" id="3562"/>
    <lineage>
        <taxon>Eukaryota</taxon>
        <taxon>Viridiplantae</taxon>
        <taxon>Streptophyta</taxon>
        <taxon>Embryophyta</taxon>
        <taxon>Tracheophyta</taxon>
        <taxon>Spermatophyta</taxon>
        <taxon>Magnoliopsida</taxon>
        <taxon>eudicotyledons</taxon>
        <taxon>Gunneridae</taxon>
        <taxon>Pentapetalae</taxon>
        <taxon>Caryophyllales</taxon>
        <taxon>Chenopodiaceae</taxon>
        <taxon>Chenopodioideae</taxon>
        <taxon>Anserineae</taxon>
        <taxon>Spinacia</taxon>
    </lineage>
</organism>
<dbReference type="Pfam" id="PF13966">
    <property type="entry name" value="zf-RVT"/>
    <property type="match status" value="1"/>
</dbReference>
<feature type="domain" description="Reverse transcriptase zinc-binding" evidence="1">
    <location>
        <begin position="4"/>
        <end position="86"/>
    </location>
</feature>
<name>A0ABM3RI66_SPIOL</name>